<name>A0A1I5AY35_9HYPH</name>
<dbReference type="Proteomes" id="UP000199236">
    <property type="component" value="Unassembled WGS sequence"/>
</dbReference>
<feature type="chain" id="PRO_5011762408" evidence="1">
    <location>
        <begin position="23"/>
        <end position="189"/>
    </location>
</feature>
<gene>
    <name evidence="2" type="ORF">SAMN04488056_101650</name>
</gene>
<protein>
    <submittedName>
        <fullName evidence="2">Uncharacterized protein</fullName>
    </submittedName>
</protein>
<dbReference type="RefSeq" id="WP_090068750.1">
    <property type="nucleotide sequence ID" value="NZ_FOVR01000001.1"/>
</dbReference>
<dbReference type="OrthoDB" id="8444059at2"/>
<reference evidence="2 3" key="1">
    <citation type="submission" date="2016-10" db="EMBL/GenBank/DDBJ databases">
        <authorList>
            <person name="de Groot N.N."/>
        </authorList>
    </citation>
    <scope>NUCLEOTIDE SEQUENCE [LARGE SCALE GENOMIC DNA]</scope>
    <source>
        <strain evidence="2 3">CGMCC 1.9157</strain>
    </source>
</reference>
<keyword evidence="3" id="KW-1185">Reference proteome</keyword>
<feature type="signal peptide" evidence="1">
    <location>
        <begin position="1"/>
        <end position="22"/>
    </location>
</feature>
<organism evidence="2 3">
    <name type="scientific">Cohaesibacter marisflavi</name>
    <dbReference type="NCBI Taxonomy" id="655353"/>
    <lineage>
        <taxon>Bacteria</taxon>
        <taxon>Pseudomonadati</taxon>
        <taxon>Pseudomonadota</taxon>
        <taxon>Alphaproteobacteria</taxon>
        <taxon>Hyphomicrobiales</taxon>
        <taxon>Cohaesibacteraceae</taxon>
    </lineage>
</organism>
<accession>A0A1I5AY35</accession>
<dbReference type="EMBL" id="FOVR01000001">
    <property type="protein sequence ID" value="SFN67337.1"/>
    <property type="molecule type" value="Genomic_DNA"/>
</dbReference>
<dbReference type="AlphaFoldDB" id="A0A1I5AY35"/>
<evidence type="ECO:0000256" key="1">
    <source>
        <dbReference type="SAM" id="SignalP"/>
    </source>
</evidence>
<proteinExistence type="predicted"/>
<keyword evidence="1" id="KW-0732">Signal</keyword>
<sequence>MRNLQTMAMLLALTLIPSYAQADALSDQFEEARSLLAEGQPAPAFEALDKIIDSFWQRSPMFVRKALFVDEINGYGNFTAKEPVFKPDEAQMIYVEPVAFSYGKTEDGSSVASWSVDYSLEGPKGTTLFEQEDFVNLGVPLIRHNREIHLKMTINLSGLKPGDYVSHYLLKDKNSDKTADFSLPFKVEE</sequence>
<evidence type="ECO:0000313" key="3">
    <source>
        <dbReference type="Proteomes" id="UP000199236"/>
    </source>
</evidence>
<evidence type="ECO:0000313" key="2">
    <source>
        <dbReference type="EMBL" id="SFN67337.1"/>
    </source>
</evidence>